<reference evidence="2 3" key="1">
    <citation type="submission" date="2019-02" db="EMBL/GenBank/DDBJ databases">
        <title>Deep-cultivation of Planctomycetes and their phenomic and genomic characterization uncovers novel biology.</title>
        <authorList>
            <person name="Wiegand S."/>
            <person name="Jogler M."/>
            <person name="Boedeker C."/>
            <person name="Pinto D."/>
            <person name="Vollmers J."/>
            <person name="Rivas-Marin E."/>
            <person name="Kohn T."/>
            <person name="Peeters S.H."/>
            <person name="Heuer A."/>
            <person name="Rast P."/>
            <person name="Oberbeckmann S."/>
            <person name="Bunk B."/>
            <person name="Jeske O."/>
            <person name="Meyerdierks A."/>
            <person name="Storesund J.E."/>
            <person name="Kallscheuer N."/>
            <person name="Luecker S."/>
            <person name="Lage O.M."/>
            <person name="Pohl T."/>
            <person name="Merkel B.J."/>
            <person name="Hornburger P."/>
            <person name="Mueller R.-W."/>
            <person name="Bruemmer F."/>
            <person name="Labrenz M."/>
            <person name="Spormann A.M."/>
            <person name="Op Den Camp H."/>
            <person name="Overmann J."/>
            <person name="Amann R."/>
            <person name="Jetten M.S.M."/>
            <person name="Mascher T."/>
            <person name="Medema M.H."/>
            <person name="Devos D.P."/>
            <person name="Kaster A.-K."/>
            <person name="Ovreas L."/>
            <person name="Rohde M."/>
            <person name="Galperin M.Y."/>
            <person name="Jogler C."/>
        </authorList>
    </citation>
    <scope>NUCLEOTIDE SEQUENCE [LARGE SCALE GENOMIC DNA]</scope>
    <source>
        <strain evidence="2 3">Enr8</strain>
    </source>
</reference>
<keyword evidence="3" id="KW-1185">Reference proteome</keyword>
<feature type="transmembrane region" description="Helical" evidence="1">
    <location>
        <begin position="31"/>
        <end position="53"/>
    </location>
</feature>
<evidence type="ECO:0000256" key="1">
    <source>
        <dbReference type="SAM" id="Phobius"/>
    </source>
</evidence>
<keyword evidence="1" id="KW-0472">Membrane</keyword>
<evidence type="ECO:0000313" key="2">
    <source>
        <dbReference type="EMBL" id="TWT39122.1"/>
    </source>
</evidence>
<dbReference type="OrthoDB" id="281335at2"/>
<evidence type="ECO:0000313" key="3">
    <source>
        <dbReference type="Proteomes" id="UP000318878"/>
    </source>
</evidence>
<dbReference type="RefSeq" id="WP_146429319.1">
    <property type="nucleotide sequence ID" value="NZ_SJPF01000001.1"/>
</dbReference>
<name>A0A5C5VN42_9BACT</name>
<sequence length="88" mass="9394">MARNYAGVLGLIAFVTVLVRGYLDMGGIESTLQVACIAMALFAATGWFIGGAAERIVDESVRERVNQELDKLQRELQGESESSGNASA</sequence>
<keyword evidence="1" id="KW-0812">Transmembrane</keyword>
<protein>
    <submittedName>
        <fullName evidence="2">Uncharacterized protein</fullName>
    </submittedName>
</protein>
<dbReference type="Proteomes" id="UP000318878">
    <property type="component" value="Unassembled WGS sequence"/>
</dbReference>
<gene>
    <name evidence="2" type="ORF">Enr8_08170</name>
</gene>
<keyword evidence="1" id="KW-1133">Transmembrane helix</keyword>
<comment type="caution">
    <text evidence="2">The sequence shown here is derived from an EMBL/GenBank/DDBJ whole genome shotgun (WGS) entry which is preliminary data.</text>
</comment>
<organism evidence="2 3">
    <name type="scientific">Blastopirellula retiformator</name>
    <dbReference type="NCBI Taxonomy" id="2527970"/>
    <lineage>
        <taxon>Bacteria</taxon>
        <taxon>Pseudomonadati</taxon>
        <taxon>Planctomycetota</taxon>
        <taxon>Planctomycetia</taxon>
        <taxon>Pirellulales</taxon>
        <taxon>Pirellulaceae</taxon>
        <taxon>Blastopirellula</taxon>
    </lineage>
</organism>
<dbReference type="EMBL" id="SJPF01000001">
    <property type="protein sequence ID" value="TWT39122.1"/>
    <property type="molecule type" value="Genomic_DNA"/>
</dbReference>
<proteinExistence type="predicted"/>
<accession>A0A5C5VN42</accession>
<dbReference type="AlphaFoldDB" id="A0A5C5VN42"/>